<evidence type="ECO:0000313" key="3">
    <source>
        <dbReference type="Proteomes" id="UP000319514"/>
    </source>
</evidence>
<name>A0A542ZGR2_9MICO</name>
<dbReference type="SUPFAM" id="SSF51735">
    <property type="entry name" value="NAD(P)-binding Rossmann-fold domains"/>
    <property type="match status" value="1"/>
</dbReference>
<dbReference type="Pfam" id="PF13460">
    <property type="entry name" value="NAD_binding_10"/>
    <property type="match status" value="1"/>
</dbReference>
<dbReference type="EMBL" id="VFOQ01000001">
    <property type="protein sequence ID" value="TQL59390.1"/>
    <property type="molecule type" value="Genomic_DNA"/>
</dbReference>
<keyword evidence="3" id="KW-1185">Reference proteome</keyword>
<dbReference type="PANTHER" id="PTHR15020:SF50">
    <property type="entry name" value="UPF0659 PROTEIN YMR090W"/>
    <property type="match status" value="1"/>
</dbReference>
<dbReference type="RefSeq" id="WP_141787414.1">
    <property type="nucleotide sequence ID" value="NZ_BAAAKX010000013.1"/>
</dbReference>
<comment type="caution">
    <text evidence="2">The sequence shown here is derived from an EMBL/GenBank/DDBJ whole genome shotgun (WGS) entry which is preliminary data.</text>
</comment>
<dbReference type="InterPro" id="IPR016040">
    <property type="entry name" value="NAD(P)-bd_dom"/>
</dbReference>
<reference evidence="2 3" key="1">
    <citation type="submission" date="2019-06" db="EMBL/GenBank/DDBJ databases">
        <title>Sequencing the genomes of 1000 actinobacteria strains.</title>
        <authorList>
            <person name="Klenk H.-P."/>
        </authorList>
    </citation>
    <scope>NUCLEOTIDE SEQUENCE [LARGE SCALE GENOMIC DNA]</scope>
    <source>
        <strain evidence="2 3">DSM 18082</strain>
    </source>
</reference>
<gene>
    <name evidence="2" type="ORF">FB474_0744</name>
</gene>
<proteinExistence type="predicted"/>
<protein>
    <submittedName>
        <fullName evidence="2">Uncharacterized protein YbjT (DUF2867 family)</fullName>
    </submittedName>
</protein>
<dbReference type="Gene3D" id="3.40.50.720">
    <property type="entry name" value="NAD(P)-binding Rossmann-like Domain"/>
    <property type="match status" value="1"/>
</dbReference>
<dbReference type="AlphaFoldDB" id="A0A542ZGR2"/>
<sequence>MERPTPSAPVLVTGGTGTLGQAVVAELAARGLPARVMSRTAAPGVTGRVVGDLASGAGLDAAVAGVRAVIHCASDPRHAKQVDVDGTGLLLTALQRSAPEAHLVLVSIVGCDANPLGYYRRKHETELLVRGSPAPSTLVRATQFHELVATVSRVLTLGPLGLAVRGLRFQPCDPAWVAAHLVRVALGPPLPARLDLAGPEALSLAQALRLTARAAGHRAPRVVTVPGWGRVWRGFAAGSNLPGPDAVTGGSTYAAWLAHRD</sequence>
<dbReference type="PANTHER" id="PTHR15020">
    <property type="entry name" value="FLAVIN REDUCTASE-RELATED"/>
    <property type="match status" value="1"/>
</dbReference>
<accession>A0A542ZGR2</accession>
<organism evidence="2 3">
    <name type="scientific">Oryzihumus leptocrescens</name>
    <dbReference type="NCBI Taxonomy" id="297536"/>
    <lineage>
        <taxon>Bacteria</taxon>
        <taxon>Bacillati</taxon>
        <taxon>Actinomycetota</taxon>
        <taxon>Actinomycetes</taxon>
        <taxon>Micrococcales</taxon>
        <taxon>Intrasporangiaceae</taxon>
        <taxon>Oryzihumus</taxon>
    </lineage>
</organism>
<evidence type="ECO:0000313" key="2">
    <source>
        <dbReference type="EMBL" id="TQL59390.1"/>
    </source>
</evidence>
<dbReference type="InterPro" id="IPR036291">
    <property type="entry name" value="NAD(P)-bd_dom_sf"/>
</dbReference>
<feature type="domain" description="NAD(P)-binding" evidence="1">
    <location>
        <begin position="14"/>
        <end position="146"/>
    </location>
</feature>
<dbReference type="OrthoDB" id="9771302at2"/>
<dbReference type="Proteomes" id="UP000319514">
    <property type="component" value="Unassembled WGS sequence"/>
</dbReference>
<evidence type="ECO:0000259" key="1">
    <source>
        <dbReference type="Pfam" id="PF13460"/>
    </source>
</evidence>